<feature type="chain" id="PRO_5042062321" description="FAS1 domain-containing protein" evidence="1">
    <location>
        <begin position="19"/>
        <end position="183"/>
    </location>
</feature>
<sequence>MAFKALAALIVALQIVSGFCQTTSPTLEFFETIPELSNFTAALQFSGLYELLDGSTGPYTIFAPDNAGFEKSLAPFDATWEAFTTGGQEEAEHAREHLEYMIVPGVYRLADLHAGLELHSIMSNGAAFTIQPSRYNNGNLYAVGNNTYYENGNRGRILESDLEVTGTDNIAHIIGAFLFTEEE</sequence>
<keyword evidence="4" id="KW-1185">Reference proteome</keyword>
<reference evidence="3" key="1">
    <citation type="submission" date="2021-01" db="EMBL/GenBank/DDBJ databases">
        <authorList>
            <person name="Eckstrom K.M.E."/>
        </authorList>
    </citation>
    <scope>NUCLEOTIDE SEQUENCE</scope>
    <source>
        <strain evidence="3">UVCC 0001</strain>
    </source>
</reference>
<dbReference type="Proteomes" id="UP001255856">
    <property type="component" value="Unassembled WGS sequence"/>
</dbReference>
<organism evidence="3 4">
    <name type="scientific">Prototheca wickerhamii</name>
    <dbReference type="NCBI Taxonomy" id="3111"/>
    <lineage>
        <taxon>Eukaryota</taxon>
        <taxon>Viridiplantae</taxon>
        <taxon>Chlorophyta</taxon>
        <taxon>core chlorophytes</taxon>
        <taxon>Trebouxiophyceae</taxon>
        <taxon>Chlorellales</taxon>
        <taxon>Chlorellaceae</taxon>
        <taxon>Prototheca</taxon>
    </lineage>
</organism>
<proteinExistence type="predicted"/>
<keyword evidence="1" id="KW-0732">Signal</keyword>
<accession>A0AAD9MIA5</accession>
<comment type="caution">
    <text evidence="3">The sequence shown here is derived from an EMBL/GenBank/DDBJ whole genome shotgun (WGS) entry which is preliminary data.</text>
</comment>
<name>A0AAD9MIA5_PROWI</name>
<dbReference type="Gene3D" id="2.30.180.10">
    <property type="entry name" value="FAS1 domain"/>
    <property type="match status" value="1"/>
</dbReference>
<dbReference type="AlphaFoldDB" id="A0AAD9MIA5"/>
<dbReference type="EMBL" id="JASFZW010000002">
    <property type="protein sequence ID" value="KAK2079859.1"/>
    <property type="molecule type" value="Genomic_DNA"/>
</dbReference>
<dbReference type="InterPro" id="IPR000782">
    <property type="entry name" value="FAS1_domain"/>
</dbReference>
<protein>
    <recommendedName>
        <fullName evidence="2">FAS1 domain-containing protein</fullName>
    </recommendedName>
</protein>
<gene>
    <name evidence="3" type="ORF">QBZ16_002254</name>
</gene>
<feature type="domain" description="FAS1" evidence="2">
    <location>
        <begin position="23"/>
        <end position="178"/>
    </location>
</feature>
<evidence type="ECO:0000256" key="1">
    <source>
        <dbReference type="SAM" id="SignalP"/>
    </source>
</evidence>
<dbReference type="Pfam" id="PF02469">
    <property type="entry name" value="Fasciclin"/>
    <property type="match status" value="1"/>
</dbReference>
<evidence type="ECO:0000313" key="4">
    <source>
        <dbReference type="Proteomes" id="UP001255856"/>
    </source>
</evidence>
<evidence type="ECO:0000259" key="2">
    <source>
        <dbReference type="PROSITE" id="PS50213"/>
    </source>
</evidence>
<dbReference type="PROSITE" id="PS50213">
    <property type="entry name" value="FAS1"/>
    <property type="match status" value="1"/>
</dbReference>
<dbReference type="SMART" id="SM00554">
    <property type="entry name" value="FAS1"/>
    <property type="match status" value="1"/>
</dbReference>
<dbReference type="SUPFAM" id="SSF82153">
    <property type="entry name" value="FAS1 domain"/>
    <property type="match status" value="1"/>
</dbReference>
<dbReference type="InterPro" id="IPR036378">
    <property type="entry name" value="FAS1_dom_sf"/>
</dbReference>
<feature type="signal peptide" evidence="1">
    <location>
        <begin position="1"/>
        <end position="18"/>
    </location>
</feature>
<evidence type="ECO:0000313" key="3">
    <source>
        <dbReference type="EMBL" id="KAK2079859.1"/>
    </source>
</evidence>